<dbReference type="CDD" id="cd01335">
    <property type="entry name" value="Radical_SAM"/>
    <property type="match status" value="1"/>
</dbReference>
<comment type="caution">
    <text evidence="5">The sequence shown here is derived from an EMBL/GenBank/DDBJ whole genome shotgun (WGS) entry which is preliminary data.</text>
</comment>
<dbReference type="Pfam" id="PF04055">
    <property type="entry name" value="Radical_SAM"/>
    <property type="match status" value="1"/>
</dbReference>
<evidence type="ECO:0000313" key="6">
    <source>
        <dbReference type="Proteomes" id="UP000570851"/>
    </source>
</evidence>
<dbReference type="Proteomes" id="UP000570851">
    <property type="component" value="Unassembled WGS sequence"/>
</dbReference>
<gene>
    <name evidence="5" type="ORF">GNE12_12015</name>
</gene>
<organism evidence="5 6">
    <name type="scientific">Trichormus variabilis N2B</name>
    <dbReference type="NCBI Taxonomy" id="2681315"/>
    <lineage>
        <taxon>Bacteria</taxon>
        <taxon>Bacillati</taxon>
        <taxon>Cyanobacteriota</taxon>
        <taxon>Cyanophyceae</taxon>
        <taxon>Nostocales</taxon>
        <taxon>Nostocaceae</taxon>
        <taxon>Trichormus</taxon>
    </lineage>
</organism>
<protein>
    <recommendedName>
        <fullName evidence="2 3">Heme chaperone HemW</fullName>
    </recommendedName>
</protein>
<dbReference type="EMBL" id="JACKZP010000039">
    <property type="protein sequence ID" value="MBC1302638.1"/>
    <property type="molecule type" value="Genomic_DNA"/>
</dbReference>
<dbReference type="InterPro" id="IPR023404">
    <property type="entry name" value="rSAM_horseshoe"/>
</dbReference>
<keyword evidence="3" id="KW-0349">Heme</keyword>
<keyword evidence="3" id="KW-0949">S-adenosyl-L-methionine</keyword>
<dbReference type="SFLD" id="SFLDG01082">
    <property type="entry name" value="B12-binding_domain_containing"/>
    <property type="match status" value="1"/>
</dbReference>
<dbReference type="SFLD" id="SFLDF00562">
    <property type="entry name" value="HemN-like__clustered_with_heat"/>
    <property type="match status" value="1"/>
</dbReference>
<reference evidence="5 6" key="1">
    <citation type="submission" date="2019-11" db="EMBL/GenBank/DDBJ databases">
        <title>Comparison of genomes from free-living endosymbiotic cyanobacteria isolated from Azolla.</title>
        <authorList>
            <person name="Thiel T."/>
            <person name="Pratte B."/>
        </authorList>
    </citation>
    <scope>NUCLEOTIDE SEQUENCE [LARGE SCALE GENOMIC DNA]</scope>
    <source>
        <strain evidence="5 6">N2B</strain>
    </source>
</reference>
<name>A0ABR6S8A0_ANAVA</name>
<feature type="domain" description="Radical SAM core" evidence="4">
    <location>
        <begin position="5"/>
        <end position="246"/>
    </location>
</feature>
<accession>A0ABR6S8A0</accession>
<keyword evidence="3" id="KW-0411">Iron-sulfur</keyword>
<dbReference type="InterPro" id="IPR034505">
    <property type="entry name" value="Coproporphyrinogen-III_oxidase"/>
</dbReference>
<dbReference type="PANTHER" id="PTHR13932">
    <property type="entry name" value="COPROPORPHYRINIGEN III OXIDASE"/>
    <property type="match status" value="1"/>
</dbReference>
<sequence length="396" mass="44340">MQKVNVPSLASSAYVHIPFCRRRCFYCDFPIFVVGDRQRGETSVTISGYVDTLCEEIAITPVFGQPLQTIFFGGGTPSLLSTAQLAQILGTLDKRFGIVPDAEISMEIDPGTFDLAHIQGYRSVGVNRVSLGVQAFQEELLKLAGRSHSLKDIFAAIDLIHQVEIPEFSIDLISGLPHQSLDQWQDSLETAVNIAPTHISIYDLTIEPGTAFGRYYKPGDNPLPTDETTVKMYQMGQRILTDGGYEHYEISNYAKPGHQCRHNRVYWENCPYYGFGMGAASYVEGKRFTRPRKTKEYSQWVQELIANHGVIDWEITPKADVLLETLMLGLRLADGVSLAALTEEFGKEKIQELHQCLQPYFTQGWVQVVGDRLRLSDPDGFLFSNVVLADLFSQLG</sequence>
<keyword evidence="6" id="KW-1185">Reference proteome</keyword>
<evidence type="ECO:0000256" key="3">
    <source>
        <dbReference type="RuleBase" id="RU364116"/>
    </source>
</evidence>
<evidence type="ECO:0000313" key="5">
    <source>
        <dbReference type="EMBL" id="MBC1302638.1"/>
    </source>
</evidence>
<dbReference type="GeneID" id="58724898"/>
<dbReference type="SMART" id="SM00729">
    <property type="entry name" value="Elp3"/>
    <property type="match status" value="1"/>
</dbReference>
<dbReference type="SFLD" id="SFLDF00288">
    <property type="entry name" value="HemN-like__clustered_with_nucl"/>
    <property type="match status" value="1"/>
</dbReference>
<keyword evidence="3" id="KW-0143">Chaperone</keyword>
<evidence type="ECO:0000256" key="1">
    <source>
        <dbReference type="ARBA" id="ARBA00006100"/>
    </source>
</evidence>
<keyword evidence="3" id="KW-0408">Iron</keyword>
<dbReference type="Pfam" id="PF06969">
    <property type="entry name" value="HemN_C"/>
    <property type="match status" value="1"/>
</dbReference>
<proteinExistence type="inferred from homology"/>
<dbReference type="SFLD" id="SFLDS00029">
    <property type="entry name" value="Radical_SAM"/>
    <property type="match status" value="2"/>
</dbReference>
<comment type="subcellular location">
    <subcellularLocation>
        <location evidence="3">Cytoplasm</location>
    </subcellularLocation>
</comment>
<dbReference type="RefSeq" id="WP_011319008.1">
    <property type="nucleotide sequence ID" value="NZ_JACKZP010000039.1"/>
</dbReference>
<evidence type="ECO:0000256" key="2">
    <source>
        <dbReference type="ARBA" id="ARBA00017228"/>
    </source>
</evidence>
<evidence type="ECO:0000259" key="4">
    <source>
        <dbReference type="PROSITE" id="PS51918"/>
    </source>
</evidence>
<dbReference type="Gene3D" id="3.80.30.20">
    <property type="entry name" value="tm_1862 like domain"/>
    <property type="match status" value="1"/>
</dbReference>
<dbReference type="SUPFAM" id="SSF102114">
    <property type="entry name" value="Radical SAM enzymes"/>
    <property type="match status" value="1"/>
</dbReference>
<dbReference type="SFLD" id="SFLDG01065">
    <property type="entry name" value="anaerobic_coproporphyrinogen-I"/>
    <property type="match status" value="2"/>
</dbReference>
<dbReference type="InterPro" id="IPR058240">
    <property type="entry name" value="rSAM_sf"/>
</dbReference>
<dbReference type="InterPro" id="IPR007197">
    <property type="entry name" value="rSAM"/>
</dbReference>
<dbReference type="PROSITE" id="PS51918">
    <property type="entry name" value="RADICAL_SAM"/>
    <property type="match status" value="1"/>
</dbReference>
<dbReference type="InterPro" id="IPR004559">
    <property type="entry name" value="HemW-like"/>
</dbReference>
<keyword evidence="3" id="KW-0963">Cytoplasm</keyword>
<comment type="similarity">
    <text evidence="1">Belongs to the anaerobic coproporphyrinogen-III oxidase family. HemW subfamily.</text>
</comment>
<keyword evidence="3" id="KW-0004">4Fe-4S</keyword>
<dbReference type="InterPro" id="IPR010723">
    <property type="entry name" value="HemN_C"/>
</dbReference>
<dbReference type="NCBIfam" id="TIGR00539">
    <property type="entry name" value="hemN_rel"/>
    <property type="match status" value="1"/>
</dbReference>
<dbReference type="PANTHER" id="PTHR13932:SF5">
    <property type="entry name" value="RADICAL S-ADENOSYL METHIONINE DOMAIN-CONTAINING PROTEIN 1, MITOCHONDRIAL"/>
    <property type="match status" value="1"/>
</dbReference>
<comment type="function">
    <text evidence="3">Probably acts as a heme chaperone, transferring heme to an unknown acceptor. Binds one molecule of heme per monomer, possibly covalently. Binds 1 [4Fe-4S] cluster. The cluster is coordinated with 3 cysteines and an exchangeable S-adenosyl-L-methionine.</text>
</comment>
<keyword evidence="3" id="KW-0479">Metal-binding</keyword>
<dbReference type="InterPro" id="IPR006638">
    <property type="entry name" value="Elp3/MiaA/NifB-like_rSAM"/>
</dbReference>